<reference evidence="5" key="1">
    <citation type="submission" date="2017-09" db="EMBL/GenBank/DDBJ databases">
        <authorList>
            <person name="Regsiter A."/>
            <person name="William W."/>
        </authorList>
    </citation>
    <scope>NUCLEOTIDE SEQUENCE [LARGE SCALE GENOMIC DNA]</scope>
    <source>
        <strain evidence="5">500-1</strain>
    </source>
</reference>
<dbReference type="Pfam" id="PF01041">
    <property type="entry name" value="DegT_DnrJ_EryC1"/>
    <property type="match status" value="1"/>
</dbReference>
<organism evidence="4 5">
    <name type="scientific">Pseudodesulfovibrio profundus</name>
    <dbReference type="NCBI Taxonomy" id="57320"/>
    <lineage>
        <taxon>Bacteria</taxon>
        <taxon>Pseudomonadati</taxon>
        <taxon>Thermodesulfobacteriota</taxon>
        <taxon>Desulfovibrionia</taxon>
        <taxon>Desulfovibrionales</taxon>
        <taxon>Desulfovibrionaceae</taxon>
    </lineage>
</organism>
<keyword evidence="5" id="KW-1185">Reference proteome</keyword>
<keyword evidence="4" id="KW-0032">Aminotransferase</keyword>
<evidence type="ECO:0000256" key="1">
    <source>
        <dbReference type="PIRSR" id="PIRSR000390-1"/>
    </source>
</evidence>
<dbReference type="GO" id="GO:0008483">
    <property type="term" value="F:transaminase activity"/>
    <property type="evidence" value="ECO:0007669"/>
    <property type="project" value="UniProtKB-KW"/>
</dbReference>
<feature type="modified residue" description="N6-(pyridoxal phosphate)lysine" evidence="2">
    <location>
        <position position="194"/>
    </location>
</feature>
<feature type="active site" description="Proton acceptor" evidence="1">
    <location>
        <position position="194"/>
    </location>
</feature>
<sequence length="376" mass="41299">MGIPFIDLKAQYQRVEEAVKKGIDGVLDHGAYVMGPEITELEDQLADFSDVKHAVGCASGTDALIMALMAFEVGPGDAVFTTPFTFMATAESIALLGATPVFVDIDPVTFNIDPDDLRRKVRYVKNERKDLTPKGVIAVDLFGQPADYDRIEPLAHNNGLFLIVDAAQSFGATYKGKPVCSLGDVACTSFFPAKPLGCYGDGGMVFAQNDELHKLLVSIRVHGMGEDKYENVRLGINGRLDSMQAAVLLAKFAIFADEIEKRQQAADRYAELLSDVPDLVVPKVAEGNTSVWAQYSLLANDSAHREELMTKLRENDIPSVIYYPKPLHQQKAFADLNYSKGDFPVCDSVADRIFSLPMHPYLEEEDQKTIAKVLKG</sequence>
<keyword evidence="2 3" id="KW-0663">Pyridoxal phosphate</keyword>
<evidence type="ECO:0000256" key="3">
    <source>
        <dbReference type="RuleBase" id="RU004508"/>
    </source>
</evidence>
<protein>
    <submittedName>
        <fullName evidence="4">UDP-2-acetamido-2-deoxy-3-oxo-D-glucuronate aminotransferase</fullName>
        <ecNumber evidence="4">2.6.1.98</ecNumber>
    </submittedName>
</protein>
<dbReference type="Gene3D" id="3.90.1150.10">
    <property type="entry name" value="Aspartate Aminotransferase, domain 1"/>
    <property type="match status" value="1"/>
</dbReference>
<dbReference type="EMBL" id="LT907975">
    <property type="protein sequence ID" value="SOB58336.1"/>
    <property type="molecule type" value="Genomic_DNA"/>
</dbReference>
<name>A0A2C8F6T9_9BACT</name>
<accession>A0A2C8F6T9</accession>
<dbReference type="InterPro" id="IPR000653">
    <property type="entry name" value="DegT/StrS_aminotransferase"/>
</dbReference>
<gene>
    <name evidence="4" type="primary">wbpE</name>
    <name evidence="4" type="ORF">DPRO_1442</name>
</gene>
<proteinExistence type="inferred from homology"/>
<dbReference type="InterPro" id="IPR015422">
    <property type="entry name" value="PyrdxlP-dep_Trfase_small"/>
</dbReference>
<dbReference type="RefSeq" id="WP_097011414.1">
    <property type="nucleotide sequence ID" value="NZ_LT907975.1"/>
</dbReference>
<dbReference type="InterPro" id="IPR015424">
    <property type="entry name" value="PyrdxlP-dep_Trfase"/>
</dbReference>
<dbReference type="GO" id="GO:0000271">
    <property type="term" value="P:polysaccharide biosynthetic process"/>
    <property type="evidence" value="ECO:0007669"/>
    <property type="project" value="TreeGrafter"/>
</dbReference>
<dbReference type="Proteomes" id="UP000219215">
    <property type="component" value="Chromosome DPRO"/>
</dbReference>
<dbReference type="GO" id="GO:0030170">
    <property type="term" value="F:pyridoxal phosphate binding"/>
    <property type="evidence" value="ECO:0007669"/>
    <property type="project" value="TreeGrafter"/>
</dbReference>
<dbReference type="EC" id="2.6.1.98" evidence="4"/>
<evidence type="ECO:0000313" key="4">
    <source>
        <dbReference type="EMBL" id="SOB58336.1"/>
    </source>
</evidence>
<keyword evidence="4" id="KW-0808">Transferase</keyword>
<comment type="similarity">
    <text evidence="3">Belongs to the DegT/DnrJ/EryC1 family.</text>
</comment>
<dbReference type="AlphaFoldDB" id="A0A2C8F6T9"/>
<dbReference type="PANTHER" id="PTHR30244">
    <property type="entry name" value="TRANSAMINASE"/>
    <property type="match status" value="1"/>
</dbReference>
<dbReference type="InterPro" id="IPR015421">
    <property type="entry name" value="PyrdxlP-dep_Trfase_major"/>
</dbReference>
<dbReference type="KEGG" id="pprf:DPRO_1442"/>
<dbReference type="PANTHER" id="PTHR30244:SF42">
    <property type="entry name" value="UDP-2-ACETAMIDO-2-DEOXY-3-OXO-D-GLUCURONATE AMINOTRANSFERASE"/>
    <property type="match status" value="1"/>
</dbReference>
<dbReference type="PIRSF" id="PIRSF000390">
    <property type="entry name" value="PLP_StrS"/>
    <property type="match status" value="1"/>
</dbReference>
<dbReference type="Gene3D" id="3.40.640.10">
    <property type="entry name" value="Type I PLP-dependent aspartate aminotransferase-like (Major domain)"/>
    <property type="match status" value="1"/>
</dbReference>
<evidence type="ECO:0000256" key="2">
    <source>
        <dbReference type="PIRSR" id="PIRSR000390-2"/>
    </source>
</evidence>
<dbReference type="CDD" id="cd00616">
    <property type="entry name" value="AHBA_syn"/>
    <property type="match status" value="1"/>
</dbReference>
<dbReference type="OrthoDB" id="9766188at2"/>
<dbReference type="SUPFAM" id="SSF53383">
    <property type="entry name" value="PLP-dependent transferases"/>
    <property type="match status" value="1"/>
</dbReference>
<evidence type="ECO:0000313" key="5">
    <source>
        <dbReference type="Proteomes" id="UP000219215"/>
    </source>
</evidence>